<organism evidence="5 6">
    <name type="scientific">Mycolicibacterium fluoranthenivorans</name>
    <dbReference type="NCBI Taxonomy" id="258505"/>
    <lineage>
        <taxon>Bacteria</taxon>
        <taxon>Bacillati</taxon>
        <taxon>Actinomycetota</taxon>
        <taxon>Actinomycetes</taxon>
        <taxon>Mycobacteriales</taxon>
        <taxon>Mycobacteriaceae</taxon>
        <taxon>Mycolicibacterium</taxon>
    </lineage>
</organism>
<feature type="domain" description="Gfo/Idh/MocA-like oxidoreductase N-terminal" evidence="3">
    <location>
        <begin position="1"/>
        <end position="114"/>
    </location>
</feature>
<keyword evidence="2" id="KW-0560">Oxidoreductase</keyword>
<evidence type="ECO:0000313" key="5">
    <source>
        <dbReference type="EMBL" id="QNJ93891.1"/>
    </source>
</evidence>
<dbReference type="Pfam" id="PF22725">
    <property type="entry name" value="GFO_IDH_MocA_C3"/>
    <property type="match status" value="1"/>
</dbReference>
<dbReference type="Pfam" id="PF01408">
    <property type="entry name" value="GFO_IDH_MocA"/>
    <property type="match status" value="1"/>
</dbReference>
<proteinExistence type="inferred from homology"/>
<gene>
    <name evidence="5" type="ORF">HZU40_06175</name>
</gene>
<dbReference type="InterPro" id="IPR055170">
    <property type="entry name" value="GFO_IDH_MocA-like_dom"/>
</dbReference>
<evidence type="ECO:0000313" key="6">
    <source>
        <dbReference type="Proteomes" id="UP000515498"/>
    </source>
</evidence>
<evidence type="ECO:0000256" key="1">
    <source>
        <dbReference type="ARBA" id="ARBA00010928"/>
    </source>
</evidence>
<dbReference type="Gene3D" id="3.30.360.10">
    <property type="entry name" value="Dihydrodipicolinate Reductase, domain 2"/>
    <property type="match status" value="1"/>
</dbReference>
<accession>A0A7G8PHS5</accession>
<dbReference type="PANTHER" id="PTHR42840:SF3">
    <property type="entry name" value="BINDING ROSSMANN FOLD OXIDOREDUCTASE, PUTATIVE (AFU_ORTHOLOGUE AFUA_2G10240)-RELATED"/>
    <property type="match status" value="1"/>
</dbReference>
<dbReference type="SUPFAM" id="SSF51735">
    <property type="entry name" value="NAD(P)-binding Rossmann-fold domains"/>
    <property type="match status" value="1"/>
</dbReference>
<sequence length="305" mass="32465">MIGGGRMGRTHLRALQDSKQVSIAAVTEPFEASAAGLREEGLPVYSTADEMFAKTALDGVLIAVPTPQHTETTRHALEAGLPVLCEKPFGLSPDTARELGKLAAGKGLALQVGYWRRFVPELVSLRRDLAENKYGAPHLLMCSQWDEAPPPASFRQHSGGIYIDMGVHEIDQTLWLLDQDFVDFRAQAFPSTEDPDAHNDVDSAQALAMLAAGTSTVISLGRFYQGGDVVSVQLFGSRGHTSFDVVSPDTGEQPQLTALKAQAEGFARHVGGEAPQGTSAEEAARVLELAHDLTEAAGIAVLGAP</sequence>
<dbReference type="GO" id="GO:0000166">
    <property type="term" value="F:nucleotide binding"/>
    <property type="evidence" value="ECO:0007669"/>
    <property type="project" value="InterPro"/>
</dbReference>
<dbReference type="KEGG" id="mflu:HZU40_06175"/>
<dbReference type="GO" id="GO:0016491">
    <property type="term" value="F:oxidoreductase activity"/>
    <property type="evidence" value="ECO:0007669"/>
    <property type="project" value="UniProtKB-KW"/>
</dbReference>
<comment type="similarity">
    <text evidence="1">Belongs to the Gfo/Idh/MocA family.</text>
</comment>
<dbReference type="Gene3D" id="3.40.50.720">
    <property type="entry name" value="NAD(P)-binding Rossmann-like Domain"/>
    <property type="match status" value="1"/>
</dbReference>
<evidence type="ECO:0000259" key="3">
    <source>
        <dbReference type="Pfam" id="PF01408"/>
    </source>
</evidence>
<dbReference type="SUPFAM" id="SSF55347">
    <property type="entry name" value="Glyceraldehyde-3-phosphate dehydrogenase-like, C-terminal domain"/>
    <property type="match status" value="1"/>
</dbReference>
<feature type="domain" description="GFO/IDH/MocA-like oxidoreductase" evidence="4">
    <location>
        <begin position="125"/>
        <end position="240"/>
    </location>
</feature>
<dbReference type="RefSeq" id="WP_187097892.1">
    <property type="nucleotide sequence ID" value="NZ_CP059894.1"/>
</dbReference>
<name>A0A7G8PHS5_9MYCO</name>
<evidence type="ECO:0000256" key="2">
    <source>
        <dbReference type="ARBA" id="ARBA00023002"/>
    </source>
</evidence>
<dbReference type="Proteomes" id="UP000515498">
    <property type="component" value="Chromosome"/>
</dbReference>
<dbReference type="InterPro" id="IPR036291">
    <property type="entry name" value="NAD(P)-bd_dom_sf"/>
</dbReference>
<evidence type="ECO:0000259" key="4">
    <source>
        <dbReference type="Pfam" id="PF22725"/>
    </source>
</evidence>
<protein>
    <submittedName>
        <fullName evidence="5">Gfo/Idh/MocA family oxidoreductase</fullName>
    </submittedName>
</protein>
<dbReference type="PANTHER" id="PTHR42840">
    <property type="entry name" value="NAD(P)-BINDING ROSSMANN-FOLD SUPERFAMILY PROTEIN-RELATED"/>
    <property type="match status" value="1"/>
</dbReference>
<reference evidence="5 6" key="1">
    <citation type="submission" date="2020-07" db="EMBL/GenBank/DDBJ databases">
        <title>Draft genome sequence of four isobutane-metabolizing strains capable of cometabolically degrading diverse ether contaminants.</title>
        <authorList>
            <person name="Chen W."/>
            <person name="Faulkner N."/>
            <person name="Smith C."/>
            <person name="Hyman M."/>
        </authorList>
    </citation>
    <scope>NUCLEOTIDE SEQUENCE [LARGE SCALE GENOMIC DNA]</scope>
    <source>
        <strain evidence="5 6">2A</strain>
    </source>
</reference>
<dbReference type="InterPro" id="IPR000683">
    <property type="entry name" value="Gfo/Idh/MocA-like_OxRdtase_N"/>
</dbReference>
<dbReference type="AlphaFoldDB" id="A0A7G8PHS5"/>
<dbReference type="EMBL" id="CP059894">
    <property type="protein sequence ID" value="QNJ93891.1"/>
    <property type="molecule type" value="Genomic_DNA"/>
</dbReference>